<proteinExistence type="predicted"/>
<keyword evidence="3" id="KW-1185">Reference proteome</keyword>
<dbReference type="EMBL" id="JANIEX010000723">
    <property type="protein sequence ID" value="KAJ3563782.1"/>
    <property type="molecule type" value="Genomic_DNA"/>
</dbReference>
<evidence type="ECO:0000313" key="3">
    <source>
        <dbReference type="Proteomes" id="UP001213000"/>
    </source>
</evidence>
<accession>A0AAD5VP86</accession>
<keyword evidence="1" id="KW-0175">Coiled coil</keyword>
<feature type="coiled-coil region" evidence="1">
    <location>
        <begin position="65"/>
        <end position="106"/>
    </location>
</feature>
<gene>
    <name evidence="2" type="ORF">NP233_g8714</name>
</gene>
<evidence type="ECO:0000256" key="1">
    <source>
        <dbReference type="SAM" id="Coils"/>
    </source>
</evidence>
<dbReference type="Proteomes" id="UP001213000">
    <property type="component" value="Unassembled WGS sequence"/>
</dbReference>
<sequence length="152" mass="16868">MSFIVTPSPSGVPTVHTSVEEEIRGSATRAQLIRLGNEAYLDALEALKGAEQDRDYALWEKNDYKDDARCDMVDAQHELQVVQNELAVLQHKKDKLQAAYKHLVERLIAELVAIKPSDVAAAIGQGAPASDDDEKEVADMLHDRLMSLPEKF</sequence>
<evidence type="ECO:0000313" key="2">
    <source>
        <dbReference type="EMBL" id="KAJ3563782.1"/>
    </source>
</evidence>
<organism evidence="2 3">
    <name type="scientific">Leucocoprinus birnbaumii</name>
    <dbReference type="NCBI Taxonomy" id="56174"/>
    <lineage>
        <taxon>Eukaryota</taxon>
        <taxon>Fungi</taxon>
        <taxon>Dikarya</taxon>
        <taxon>Basidiomycota</taxon>
        <taxon>Agaricomycotina</taxon>
        <taxon>Agaricomycetes</taxon>
        <taxon>Agaricomycetidae</taxon>
        <taxon>Agaricales</taxon>
        <taxon>Agaricineae</taxon>
        <taxon>Agaricaceae</taxon>
        <taxon>Leucocoprinus</taxon>
    </lineage>
</organism>
<dbReference type="AlphaFoldDB" id="A0AAD5VP86"/>
<comment type="caution">
    <text evidence="2">The sequence shown here is derived from an EMBL/GenBank/DDBJ whole genome shotgun (WGS) entry which is preliminary data.</text>
</comment>
<reference evidence="2" key="1">
    <citation type="submission" date="2022-07" db="EMBL/GenBank/DDBJ databases">
        <title>Genome Sequence of Leucocoprinus birnbaumii.</title>
        <authorList>
            <person name="Buettner E."/>
        </authorList>
    </citation>
    <scope>NUCLEOTIDE SEQUENCE</scope>
    <source>
        <strain evidence="2">VT141</strain>
    </source>
</reference>
<name>A0AAD5VP86_9AGAR</name>
<protein>
    <submittedName>
        <fullName evidence="2">Uncharacterized protein</fullName>
    </submittedName>
</protein>